<dbReference type="InterPro" id="IPR003594">
    <property type="entry name" value="HATPase_dom"/>
</dbReference>
<keyword evidence="7" id="KW-0808">Transferase</keyword>
<evidence type="ECO:0000259" key="4">
    <source>
        <dbReference type="PROSITE" id="PS50011"/>
    </source>
</evidence>
<dbReference type="Gene3D" id="3.40.50.300">
    <property type="entry name" value="P-loop containing nucleotide triphosphate hydrolases"/>
    <property type="match status" value="1"/>
</dbReference>
<evidence type="ECO:0000259" key="5">
    <source>
        <dbReference type="PROSITE" id="PS50109"/>
    </source>
</evidence>
<geneLocation type="plasmid" evidence="8"/>
<dbReference type="SUPFAM" id="SSF55874">
    <property type="entry name" value="ATPase domain of HSP90 chaperone/DNA topoisomerase II/histidine kinase"/>
    <property type="match status" value="1"/>
</dbReference>
<dbReference type="GeneID" id="69975032"/>
<evidence type="ECO:0000313" key="8">
    <source>
        <dbReference type="Proteomes" id="UP000019146"/>
    </source>
</evidence>
<dbReference type="InterPro" id="IPR035965">
    <property type="entry name" value="PAS-like_dom_sf"/>
</dbReference>
<dbReference type="Pfam" id="PF00512">
    <property type="entry name" value="HisKA"/>
    <property type="match status" value="1"/>
</dbReference>
<dbReference type="RefSeq" id="WP_035991831.1">
    <property type="nucleotide sequence ID" value="NZ_CP012748.1"/>
</dbReference>
<feature type="domain" description="Protein kinase" evidence="4">
    <location>
        <begin position="1"/>
        <end position="264"/>
    </location>
</feature>
<accession>A0A0P0RRZ0</accession>
<evidence type="ECO:0000256" key="1">
    <source>
        <dbReference type="ARBA" id="ARBA00000085"/>
    </source>
</evidence>
<dbReference type="Proteomes" id="UP000019146">
    <property type="component" value="Plasmid unnamed"/>
</dbReference>
<dbReference type="Gene3D" id="3.30.565.10">
    <property type="entry name" value="Histidine kinase-like ATPase, C-terminal domain"/>
    <property type="match status" value="1"/>
</dbReference>
<dbReference type="SMART" id="SM00388">
    <property type="entry name" value="HisKA"/>
    <property type="match status" value="1"/>
</dbReference>
<dbReference type="PROSITE" id="PS50113">
    <property type="entry name" value="PAC"/>
    <property type="match status" value="1"/>
</dbReference>
<dbReference type="PRINTS" id="PR00344">
    <property type="entry name" value="BCTRLSENSOR"/>
</dbReference>
<dbReference type="InterPro" id="IPR008271">
    <property type="entry name" value="Ser/Thr_kinase_AS"/>
</dbReference>
<gene>
    <name evidence="7" type="ORF">K788_0007117</name>
</gene>
<dbReference type="SUPFAM" id="SSF47384">
    <property type="entry name" value="Homodimeric domain of signal transducing histidine kinase"/>
    <property type="match status" value="1"/>
</dbReference>
<dbReference type="InterPro" id="IPR027417">
    <property type="entry name" value="P-loop_NTPase"/>
</dbReference>
<dbReference type="SUPFAM" id="SSF55781">
    <property type="entry name" value="GAF domain-like"/>
    <property type="match status" value="1"/>
</dbReference>
<dbReference type="InterPro" id="IPR005467">
    <property type="entry name" value="His_kinase_dom"/>
</dbReference>
<dbReference type="InterPro" id="IPR003018">
    <property type="entry name" value="GAF"/>
</dbReference>
<dbReference type="SUPFAM" id="SSF52540">
    <property type="entry name" value="P-loop containing nucleoside triphosphate hydrolases"/>
    <property type="match status" value="1"/>
</dbReference>
<dbReference type="GO" id="GO:0009882">
    <property type="term" value="F:blue light photoreceptor activity"/>
    <property type="evidence" value="ECO:0007669"/>
    <property type="project" value="UniProtKB-ARBA"/>
</dbReference>
<dbReference type="Gene3D" id="3.30.450.20">
    <property type="entry name" value="PAS domain"/>
    <property type="match status" value="2"/>
</dbReference>
<dbReference type="Pfam" id="PF08447">
    <property type="entry name" value="PAS_3"/>
    <property type="match status" value="1"/>
</dbReference>
<dbReference type="InterPro" id="IPR036890">
    <property type="entry name" value="HATPase_C_sf"/>
</dbReference>
<dbReference type="PROSITE" id="PS50109">
    <property type="entry name" value="HIS_KIN"/>
    <property type="match status" value="1"/>
</dbReference>
<dbReference type="InterPro" id="IPR000700">
    <property type="entry name" value="PAS-assoc_C"/>
</dbReference>
<dbReference type="Pfam" id="PF01590">
    <property type="entry name" value="GAF"/>
    <property type="match status" value="1"/>
</dbReference>
<evidence type="ECO:0000259" key="6">
    <source>
        <dbReference type="PROSITE" id="PS50113"/>
    </source>
</evidence>
<dbReference type="KEGG" id="bcai:K788_0007117"/>
<evidence type="ECO:0000256" key="3">
    <source>
        <dbReference type="ARBA" id="ARBA00022553"/>
    </source>
</evidence>
<organism evidence="7 8">
    <name type="scientific">Paraburkholderia caribensis MBA4</name>
    <dbReference type="NCBI Taxonomy" id="1323664"/>
    <lineage>
        <taxon>Bacteria</taxon>
        <taxon>Pseudomonadati</taxon>
        <taxon>Pseudomonadota</taxon>
        <taxon>Betaproteobacteria</taxon>
        <taxon>Burkholderiales</taxon>
        <taxon>Burkholderiaceae</taxon>
        <taxon>Paraburkholderia</taxon>
    </lineage>
</organism>
<sequence length="1986" mass="218659">MDFTGFQLELLHDDGDLSLCRASRPDNTVSLLALIATRPASQSVTRLEHEYELASLLDTRWAAQPVALDLGRVPPMLLLDDHGGGPLVRLLGRPLELPRCLRIAANLAHAIGQMHGRGLIHKDIKPANVLVDGDDSVRLTGFGIASQLLLEHQPPASPEIIAGTFAYMAPEQTGRMNRSIDARSDLYSLGVTLYEMLTGALPFAAADPMEWIHCHIARRPVPPEERVRDLPAPVAQIVLKLLAKTAESRYQTAAGVEADLRACLAACETDTGIPPFALGTRDVSDRLLIPEKLYGREAQIDEIVAAFNAVVAGGPSGLVLISGYSGIGKSSVVNELHKVLVPPRGLFASGKFDQYKRDIPYVPLAQAFQSLVRDLLSKSDAEIEPWRRALLEALAPNGQVIVNLVPELALIIGEQPPVPSLPPQETQNRFQIVFRRFLGVFARHEHPLALFIDDLQWLDTATLDLLEHLVTHPDVKHVLLVGAYRDNEVDEAHPLARTLDAIARAGGNVHRIELAPLAPDSVVQLVADALHCPGAMAAPLAQLVHEKTGGNPFFAIQFLTALADESLLAFDHDASRWTWDLPRIRAKGFTENVADLMAAKLTRLPDATRDALGQLASLGNAADFATLTLVHGEPEASIHAKLWLAVRAGLIFRLDGAYVFAHDRVQEAAYALIPAEQRAAAHVRIGRALASRTAPEALEESIFDIVNQLNRGAALIETDEERERTVALNLIAGRRAMRSTAYASARRYLAQGVALLPEDAWTQRYESTFDVYLAYSECEYLAGDFTDADALFDMLLERARSNLDRAKVFALRMSAYQVAGRFDASFDAARLALRDFGVLLPDAEQDVAPAVAAVLQQIPSYLAGRAIGELVDAPVAQDPGIRAVVDLLVEAMPCAFIARPAYYPLITLRAVILSLQHGNTDNSSFAYGNYALMLVSSIGDIPSAVQFSDMSLRLNEKFDNRRFYGKLLHLHGNHINFWRRHIVTDLPILERASVACLETGDLVFAGYLAFTTVWQTIEKGAVLDEVQPLSEKHAAFARQSRNDAVLETIRLEQQFVASLRGVTTDPLKLGDATFDEAACFSAIEKANFGCGIVFYHIMKLILAFHDGRYDDASKAASEAAPMLGAAMALPIEPTFHFFDALTLAARYAAASKEEQHASRDRLAEKLAKFESWSTHCPENFRHRHALLAAEIARIDGRDSDAMHCYEEAIRAAREHGFIQYQALAHELAAQFHAARGLETIADTYLFNARSCYERWGAKGKVHQLARTYAQLRHDPASLDGTIATSNEQLDLATVVNVSRAIFSGIDLNELIHTLMVLALEHAGANRGLLIFRRGNELRIEAQAVTTHDGVEVRLPKIRATGTELPESVLRYVIRTGDSVLLDDASARSPFSSDEYVRRHDCRSILCLPLVKQTRLIGVLYLENNLTSDAFTPARTAVLRLLASQAALSLETARLYADLQDAEALLADAQQLSHTGSFDWHVSSGELIWSKESFRIFGFDAVAGAAPTVDMMFGRVHPDDITFVRLAFDRATHDHQPFDVEHRLLMPDGSIRHLQVVARVVVDSESSLRVLGALKDITVRKRAHAALERSEHRYRSLFFDMPVGLWQIEAQPLMALLTELRAQGVDDLSAYIDDHPGWLDRAMEMLIVEEVNHHAAQMFGAKDRRALLGPLPWVWRESPGTFRRALESRYGGKAIFQETTKLPTLDGRIIDVLFTIARPSSAEDLGIALISLVDLTERVRAQDMLQRLQADFAHAARISMLGELTASVAHELNQPLSAIAMNSAIGNRWLDRAVPDVAEARQINMRIGADARRAVDIVDRIRGMALRRGPQRAVAQLDELIDEALIFLQHEVQSRGVVVLRQRAAVLPMVFADRIQLQQVIVNLLVNAMQAMEQAGSSERKITIRTETREDATVYCATEDSGPGIAPEDLNRLFQSFYTTKESGMGMGLPICRTIIEAHGGRIAADNGSMHGGARFHFTLPSGDAAS</sequence>
<dbReference type="InterPro" id="IPR000719">
    <property type="entry name" value="Prot_kinase_dom"/>
</dbReference>
<dbReference type="SUPFAM" id="SSF56112">
    <property type="entry name" value="Protein kinase-like (PK-like)"/>
    <property type="match status" value="1"/>
</dbReference>
<dbReference type="Gene3D" id="1.10.510.10">
    <property type="entry name" value="Transferase(Phosphotransferase) domain 1"/>
    <property type="match status" value="1"/>
</dbReference>
<dbReference type="InterPro" id="IPR041664">
    <property type="entry name" value="AAA_16"/>
</dbReference>
<reference evidence="7 8" key="1">
    <citation type="journal article" date="2014" name="Genome Announc.">
        <title>Draft Genome Sequence of the Haloacid-Degrading Burkholderia caribensis Strain MBA4.</title>
        <authorList>
            <person name="Pan Y."/>
            <person name="Kong K.F."/>
            <person name="Tsang J.S."/>
        </authorList>
    </citation>
    <scope>NUCLEOTIDE SEQUENCE [LARGE SCALE GENOMIC DNA]</scope>
    <source>
        <strain evidence="7 8">MBA4</strain>
        <plasmid evidence="8">Plasmid</plasmid>
    </source>
</reference>
<dbReference type="CDD" id="cd00130">
    <property type="entry name" value="PAS"/>
    <property type="match status" value="1"/>
</dbReference>
<dbReference type="Gene3D" id="3.30.450.40">
    <property type="match status" value="1"/>
</dbReference>
<evidence type="ECO:0000256" key="2">
    <source>
        <dbReference type="ARBA" id="ARBA00012438"/>
    </source>
</evidence>
<feature type="domain" description="PAC" evidence="6">
    <location>
        <begin position="1537"/>
        <end position="1588"/>
    </location>
</feature>
<dbReference type="InterPro" id="IPR053159">
    <property type="entry name" value="Hybrid_Histidine_Kinase"/>
</dbReference>
<dbReference type="CDD" id="cd14014">
    <property type="entry name" value="STKc_PknB_like"/>
    <property type="match status" value="1"/>
</dbReference>
<protein>
    <recommendedName>
        <fullName evidence="2">histidine kinase</fullName>
        <ecNumber evidence="2">2.7.13.3</ecNumber>
    </recommendedName>
</protein>
<evidence type="ECO:0000313" key="7">
    <source>
        <dbReference type="EMBL" id="ALL71711.1"/>
    </source>
</evidence>
<comment type="catalytic activity">
    <reaction evidence="1">
        <text>ATP + protein L-histidine = ADP + protein N-phospho-L-histidine.</text>
        <dbReference type="EC" id="2.7.13.3"/>
    </reaction>
</comment>
<dbReference type="EMBL" id="CP012748">
    <property type="protein sequence ID" value="ALL71711.1"/>
    <property type="molecule type" value="Genomic_DNA"/>
</dbReference>
<dbReference type="InterPro" id="IPR001610">
    <property type="entry name" value="PAC"/>
</dbReference>
<dbReference type="SMART" id="SM00086">
    <property type="entry name" value="PAC"/>
    <property type="match status" value="1"/>
</dbReference>
<dbReference type="InterPro" id="IPR011009">
    <property type="entry name" value="Kinase-like_dom_sf"/>
</dbReference>
<dbReference type="GO" id="GO:0005524">
    <property type="term" value="F:ATP binding"/>
    <property type="evidence" value="ECO:0007669"/>
    <property type="project" value="InterPro"/>
</dbReference>
<dbReference type="SUPFAM" id="SSF55785">
    <property type="entry name" value="PYP-like sensor domain (PAS domain)"/>
    <property type="match status" value="2"/>
</dbReference>
<dbReference type="GO" id="GO:0000155">
    <property type="term" value="F:phosphorelay sensor kinase activity"/>
    <property type="evidence" value="ECO:0007669"/>
    <property type="project" value="InterPro"/>
</dbReference>
<dbReference type="InterPro" id="IPR013655">
    <property type="entry name" value="PAS_fold_3"/>
</dbReference>
<dbReference type="PROSITE" id="PS00108">
    <property type="entry name" value="PROTEIN_KINASE_ST"/>
    <property type="match status" value="1"/>
</dbReference>
<name>A0A0P0RRZ0_9BURK</name>
<dbReference type="PANTHER" id="PTHR43642:SF1">
    <property type="entry name" value="HYBRID SIGNAL TRANSDUCTION HISTIDINE KINASE G"/>
    <property type="match status" value="1"/>
</dbReference>
<dbReference type="EC" id="2.7.13.3" evidence="2"/>
<dbReference type="PANTHER" id="PTHR43642">
    <property type="entry name" value="HYBRID SIGNAL TRANSDUCTION HISTIDINE KINASE G"/>
    <property type="match status" value="1"/>
</dbReference>
<dbReference type="Pfam" id="PF02518">
    <property type="entry name" value="HATPase_c"/>
    <property type="match status" value="1"/>
</dbReference>
<dbReference type="PROSITE" id="PS50011">
    <property type="entry name" value="PROTEIN_KINASE_DOM"/>
    <property type="match status" value="1"/>
</dbReference>
<dbReference type="Pfam" id="PF00069">
    <property type="entry name" value="Pkinase"/>
    <property type="match status" value="1"/>
</dbReference>
<dbReference type="SMART" id="SM00065">
    <property type="entry name" value="GAF"/>
    <property type="match status" value="1"/>
</dbReference>
<keyword evidence="7" id="KW-0614">Plasmid</keyword>
<dbReference type="Gene3D" id="2.10.70.100">
    <property type="match status" value="1"/>
</dbReference>
<dbReference type="InterPro" id="IPR003661">
    <property type="entry name" value="HisK_dim/P_dom"/>
</dbReference>
<keyword evidence="3" id="KW-0597">Phosphoprotein</keyword>
<dbReference type="InterPro" id="IPR000014">
    <property type="entry name" value="PAS"/>
</dbReference>
<dbReference type="CDD" id="cd00082">
    <property type="entry name" value="HisKA"/>
    <property type="match status" value="1"/>
</dbReference>
<dbReference type="InterPro" id="IPR029016">
    <property type="entry name" value="GAF-like_dom_sf"/>
</dbReference>
<keyword evidence="7" id="KW-0418">Kinase</keyword>
<dbReference type="InterPro" id="IPR036097">
    <property type="entry name" value="HisK_dim/P_sf"/>
</dbReference>
<dbReference type="SMART" id="SM00387">
    <property type="entry name" value="HATPase_c"/>
    <property type="match status" value="1"/>
</dbReference>
<dbReference type="InterPro" id="IPR004358">
    <property type="entry name" value="Sig_transdc_His_kin-like_C"/>
</dbReference>
<feature type="domain" description="Histidine kinase" evidence="5">
    <location>
        <begin position="1766"/>
        <end position="1983"/>
    </location>
</feature>
<dbReference type="Pfam" id="PF13191">
    <property type="entry name" value="AAA_16"/>
    <property type="match status" value="1"/>
</dbReference>
<proteinExistence type="predicted"/>
<dbReference type="SMART" id="SM00220">
    <property type="entry name" value="S_TKc"/>
    <property type="match status" value="1"/>
</dbReference>
<dbReference type="Gene3D" id="1.10.287.130">
    <property type="match status" value="1"/>
</dbReference>